<feature type="transmembrane region" description="Helical" evidence="1">
    <location>
        <begin position="235"/>
        <end position="254"/>
    </location>
</feature>
<feature type="transmembrane region" description="Helical" evidence="1">
    <location>
        <begin position="303"/>
        <end position="324"/>
    </location>
</feature>
<evidence type="ECO:0000256" key="1">
    <source>
        <dbReference type="SAM" id="Phobius"/>
    </source>
</evidence>
<feature type="transmembrane region" description="Helical" evidence="1">
    <location>
        <begin position="149"/>
        <end position="169"/>
    </location>
</feature>
<feature type="transmembrane region" description="Helical" evidence="1">
    <location>
        <begin position="266"/>
        <end position="291"/>
    </location>
</feature>
<comment type="caution">
    <text evidence="2">The sequence shown here is derived from an EMBL/GenBank/DDBJ whole genome shotgun (WGS) entry which is preliminary data.</text>
</comment>
<dbReference type="Proteomes" id="UP001144313">
    <property type="component" value="Unassembled WGS sequence"/>
</dbReference>
<feature type="transmembrane region" description="Helical" evidence="1">
    <location>
        <begin position="64"/>
        <end position="86"/>
    </location>
</feature>
<sequence>MSDKRIDTAAARTASQGRQVRVRRTAGFAAAATMSLYLAVKVTWVLGTLAGAAPQELESHLPEWITLNTVTIAMAALGVTLGLALAQPWGMRVPASLVILFAWTASGFLVSMLPYTTLSALLDAAGIRAEVPSGTDAGEPVLPQWETSLISVGFAGMALGLLVAVPLYMRERWPHAFTGTTGDLRRAMRPPRVLPVAALAAAAGVSAVLWTYWAAGGTAGLNPDARELWNLDVRLLMATSAMWAVLGGWSAWALSGPGLARLPRWMPVTVGFIASGSLFSWNAWRILWVIFPVTGQAPLKTPAIAVAEHLVAMAAGVSILALLLRACTRRSEG</sequence>
<feature type="transmembrane region" description="Helical" evidence="1">
    <location>
        <begin position="193"/>
        <end position="215"/>
    </location>
</feature>
<feature type="transmembrane region" description="Helical" evidence="1">
    <location>
        <begin position="93"/>
        <end position="113"/>
    </location>
</feature>
<gene>
    <name evidence="2" type="ORF">GALLR39Z86_28510</name>
</gene>
<keyword evidence="1" id="KW-0812">Transmembrane</keyword>
<feature type="transmembrane region" description="Helical" evidence="1">
    <location>
        <begin position="28"/>
        <end position="52"/>
    </location>
</feature>
<protein>
    <submittedName>
        <fullName evidence="2">Uncharacterized protein</fullName>
    </submittedName>
</protein>
<dbReference type="RefSeq" id="WP_270113331.1">
    <property type="nucleotide sequence ID" value="NZ_BAAAOL010000017.1"/>
</dbReference>
<organism evidence="2 3">
    <name type="scientific">Glycomyces algeriensis</name>
    <dbReference type="NCBI Taxonomy" id="256037"/>
    <lineage>
        <taxon>Bacteria</taxon>
        <taxon>Bacillati</taxon>
        <taxon>Actinomycetota</taxon>
        <taxon>Actinomycetes</taxon>
        <taxon>Glycomycetales</taxon>
        <taxon>Glycomycetaceae</taxon>
        <taxon>Glycomyces</taxon>
    </lineage>
</organism>
<dbReference type="EMBL" id="BSDT01000001">
    <property type="protein sequence ID" value="GLI43001.1"/>
    <property type="molecule type" value="Genomic_DNA"/>
</dbReference>
<evidence type="ECO:0000313" key="3">
    <source>
        <dbReference type="Proteomes" id="UP001144313"/>
    </source>
</evidence>
<name>A0A9W6G9T2_9ACTN</name>
<keyword evidence="3" id="KW-1185">Reference proteome</keyword>
<proteinExistence type="predicted"/>
<dbReference type="AlphaFoldDB" id="A0A9W6G9T2"/>
<keyword evidence="1" id="KW-1133">Transmembrane helix</keyword>
<accession>A0A9W6G9T2</accession>
<reference evidence="2" key="1">
    <citation type="submission" date="2022-12" db="EMBL/GenBank/DDBJ databases">
        <title>Reference genome sequencing for broad-spectrum identification of bacterial and archaeal isolates by mass spectrometry.</title>
        <authorList>
            <person name="Sekiguchi Y."/>
            <person name="Tourlousse D.M."/>
        </authorList>
    </citation>
    <scope>NUCLEOTIDE SEQUENCE</scope>
    <source>
        <strain evidence="2">LLR39Z86</strain>
    </source>
</reference>
<evidence type="ECO:0000313" key="2">
    <source>
        <dbReference type="EMBL" id="GLI43001.1"/>
    </source>
</evidence>
<keyword evidence="1" id="KW-0472">Membrane</keyword>